<sequence>MSTCTTYIADQQCVFNIPKENNNFQSLVKLFPIKKDEEHQDFSCLDQAIRRLDFDFYNDLLPTIAKWASDHTQAKLIDPLQAGTTASIVYTAAQARYILANAFFLNTIPGYGNIDLNCLYNSLSGNLAIERIRCLIEYFRLSSQQNEDRQISIERYSYGNELPNRNKQNILLESSKINIITNRMEDANEAQGFVDFANKHIHIHRIIPSATQEEILFSCCPEAFLSILVCDTLQDDEIVILRGCKRFIDYVGYADTFCYKGHYHEQNPTYIQDILVLDACYNSHFTKNNVDRDLGKAFAAFEKSKDEIIVTGKWGCGVFGGDLIFKFLQQICVAMLLGNHFKRLDYAVRSNENLASKLKHILKTLENNKRTVTDIYQMMIQYGETKEKSAARPEFSDYFEKWLNS</sequence>
<protein>
    <recommendedName>
        <fullName evidence="2">poly(ADP-ribose) glycohydrolase</fullName>
        <ecNumber evidence="2">3.2.1.143</ecNumber>
    </recommendedName>
</protein>
<dbReference type="GO" id="GO:1990966">
    <property type="term" value="P:ATP generation from poly-ADP-D-ribose"/>
    <property type="evidence" value="ECO:0007669"/>
    <property type="project" value="TreeGrafter"/>
</dbReference>
<dbReference type="Proteomes" id="UP000663854">
    <property type="component" value="Unassembled WGS sequence"/>
</dbReference>
<reference evidence="8" key="1">
    <citation type="submission" date="2021-02" db="EMBL/GenBank/DDBJ databases">
        <authorList>
            <person name="Nowell W R."/>
        </authorList>
    </citation>
    <scope>NUCLEOTIDE SEQUENCE</scope>
</reference>
<dbReference type="GO" id="GO:0009225">
    <property type="term" value="P:nucleotide-sugar metabolic process"/>
    <property type="evidence" value="ECO:0007669"/>
    <property type="project" value="TreeGrafter"/>
</dbReference>
<dbReference type="EMBL" id="CAJNOL010003641">
    <property type="protein sequence ID" value="CAF1569595.1"/>
    <property type="molecule type" value="Genomic_DNA"/>
</dbReference>
<feature type="domain" description="PARG catalytic Macro" evidence="6">
    <location>
        <begin position="176"/>
        <end position="339"/>
    </location>
</feature>
<feature type="active site" evidence="4">
    <location>
        <position position="214"/>
    </location>
</feature>
<feature type="active site" evidence="4">
    <location>
        <position position="195"/>
    </location>
</feature>
<feature type="binding site" evidence="5">
    <location>
        <position position="212"/>
    </location>
    <ligand>
        <name>substrate</name>
    </ligand>
</feature>
<dbReference type="GO" id="GO:0005975">
    <property type="term" value="P:carbohydrate metabolic process"/>
    <property type="evidence" value="ECO:0007669"/>
    <property type="project" value="InterPro"/>
</dbReference>
<dbReference type="AlphaFoldDB" id="A0A815DJQ6"/>
<evidence type="ECO:0000313" key="11">
    <source>
        <dbReference type="Proteomes" id="UP000663870"/>
    </source>
</evidence>
<evidence type="ECO:0000313" key="10">
    <source>
        <dbReference type="Proteomes" id="UP000663854"/>
    </source>
</evidence>
<comment type="caution">
    <text evidence="8">The sequence shown here is derived from an EMBL/GenBank/DDBJ whole genome shotgun (WGS) entry which is preliminary data.</text>
</comment>
<proteinExistence type="inferred from homology"/>
<gene>
    <name evidence="9" type="ORF">JXQ802_LOCUS45077</name>
    <name evidence="8" type="ORF">PYM288_LOCUS29579</name>
</gene>
<organism evidence="8 10">
    <name type="scientific">Rotaria sordida</name>
    <dbReference type="NCBI Taxonomy" id="392033"/>
    <lineage>
        <taxon>Eukaryota</taxon>
        <taxon>Metazoa</taxon>
        <taxon>Spiralia</taxon>
        <taxon>Gnathifera</taxon>
        <taxon>Rotifera</taxon>
        <taxon>Eurotatoria</taxon>
        <taxon>Bdelloidea</taxon>
        <taxon>Philodinida</taxon>
        <taxon>Philodinidae</taxon>
        <taxon>Rotaria</taxon>
    </lineage>
</organism>
<evidence type="ECO:0000256" key="1">
    <source>
        <dbReference type="ARBA" id="ARBA00009545"/>
    </source>
</evidence>
<accession>A0A815DJQ6</accession>
<feature type="binding site" evidence="5">
    <location>
        <position position="198"/>
    </location>
    <ligand>
        <name>substrate</name>
    </ligand>
</feature>
<comment type="similarity">
    <text evidence="1">Belongs to the poly(ADP-ribose) glycohydrolase family.</text>
</comment>
<dbReference type="Pfam" id="PF20811">
    <property type="entry name" value="PARG_cat_N"/>
    <property type="match status" value="1"/>
</dbReference>
<dbReference type="GO" id="GO:0004649">
    <property type="term" value="F:poly(ADP-ribose) glycohydrolase activity"/>
    <property type="evidence" value="ECO:0007669"/>
    <property type="project" value="UniProtKB-EC"/>
</dbReference>
<dbReference type="Pfam" id="PF05028">
    <property type="entry name" value="PARG_cat_C"/>
    <property type="match status" value="1"/>
</dbReference>
<dbReference type="InterPro" id="IPR046372">
    <property type="entry name" value="PARG_cat_C"/>
</dbReference>
<evidence type="ECO:0000256" key="2">
    <source>
        <dbReference type="ARBA" id="ARBA00012255"/>
    </source>
</evidence>
<evidence type="ECO:0000313" key="8">
    <source>
        <dbReference type="EMBL" id="CAF1294574.1"/>
    </source>
</evidence>
<feature type="domain" description="PARG helical" evidence="7">
    <location>
        <begin position="55"/>
        <end position="155"/>
    </location>
</feature>
<dbReference type="GO" id="GO:0006282">
    <property type="term" value="P:regulation of DNA repair"/>
    <property type="evidence" value="ECO:0007669"/>
    <property type="project" value="InterPro"/>
</dbReference>
<evidence type="ECO:0000313" key="9">
    <source>
        <dbReference type="EMBL" id="CAF1569595.1"/>
    </source>
</evidence>
<feature type="active site" evidence="4">
    <location>
        <position position="213"/>
    </location>
</feature>
<keyword evidence="3" id="KW-0378">Hydrolase</keyword>
<dbReference type="PANTHER" id="PTHR12837:SF0">
    <property type="entry name" value="POLY(ADP-RIBOSE) GLYCOHYDROLASE"/>
    <property type="match status" value="1"/>
</dbReference>
<evidence type="ECO:0000259" key="7">
    <source>
        <dbReference type="Pfam" id="PF20811"/>
    </source>
</evidence>
<dbReference type="InterPro" id="IPR007724">
    <property type="entry name" value="Poly_GlycHdrlase"/>
</dbReference>
<name>A0A815DJQ6_9BILA</name>
<dbReference type="Proteomes" id="UP000663870">
    <property type="component" value="Unassembled WGS sequence"/>
</dbReference>
<dbReference type="EC" id="3.2.1.143" evidence="2"/>
<dbReference type="EMBL" id="CAJNOH010002460">
    <property type="protein sequence ID" value="CAF1294574.1"/>
    <property type="molecule type" value="Genomic_DNA"/>
</dbReference>
<dbReference type="PANTHER" id="PTHR12837">
    <property type="entry name" value="POLY ADP-RIBOSE GLYCOHYDROLASE"/>
    <property type="match status" value="1"/>
</dbReference>
<dbReference type="InterPro" id="IPR048362">
    <property type="entry name" value="PARG_helical"/>
</dbReference>
<evidence type="ECO:0000256" key="4">
    <source>
        <dbReference type="PIRSR" id="PIRSR607724-1"/>
    </source>
</evidence>
<keyword evidence="11" id="KW-1185">Reference proteome</keyword>
<feature type="binding site" evidence="5">
    <location>
        <position position="253"/>
    </location>
    <ligand>
        <name>substrate</name>
    </ligand>
</feature>
<dbReference type="GO" id="GO:0005634">
    <property type="term" value="C:nucleus"/>
    <property type="evidence" value="ECO:0007669"/>
    <property type="project" value="TreeGrafter"/>
</dbReference>
<evidence type="ECO:0000256" key="3">
    <source>
        <dbReference type="ARBA" id="ARBA00022801"/>
    </source>
</evidence>
<dbReference type="GO" id="GO:0005737">
    <property type="term" value="C:cytoplasm"/>
    <property type="evidence" value="ECO:0007669"/>
    <property type="project" value="TreeGrafter"/>
</dbReference>
<evidence type="ECO:0000259" key="6">
    <source>
        <dbReference type="Pfam" id="PF05028"/>
    </source>
</evidence>
<evidence type="ECO:0000256" key="5">
    <source>
        <dbReference type="PIRSR" id="PIRSR607724-2"/>
    </source>
</evidence>